<dbReference type="eggNOG" id="COG4771">
    <property type="taxonomic scope" value="Bacteria"/>
</dbReference>
<keyword evidence="12" id="KW-0675">Receptor</keyword>
<dbReference type="GO" id="GO:0015344">
    <property type="term" value="F:siderophore uptake transmembrane transporter activity"/>
    <property type="evidence" value="ECO:0007669"/>
    <property type="project" value="TreeGrafter"/>
</dbReference>
<proteinExistence type="inferred from homology"/>
<feature type="compositionally biased region" description="Low complexity" evidence="9">
    <location>
        <begin position="75"/>
        <end position="106"/>
    </location>
</feature>
<dbReference type="RefSeq" id="WP_023949982.1">
    <property type="nucleotide sequence ID" value="NZ_BASD01000036.1"/>
</dbReference>
<evidence type="ECO:0000256" key="7">
    <source>
        <dbReference type="ARBA" id="ARBA00023237"/>
    </source>
</evidence>
<keyword evidence="6 8" id="KW-0472">Membrane</keyword>
<evidence type="ECO:0000313" key="13">
    <source>
        <dbReference type="Proteomes" id="UP000018143"/>
    </source>
</evidence>
<comment type="subcellular location">
    <subcellularLocation>
        <location evidence="1 8">Cell outer membrane</location>
        <topology evidence="1 8">Multi-pass membrane protein</topology>
    </subcellularLocation>
</comment>
<dbReference type="PANTHER" id="PTHR30069:SF53">
    <property type="entry name" value="COLICIN I RECEPTOR-RELATED"/>
    <property type="match status" value="1"/>
</dbReference>
<gene>
    <name evidence="12" type="ORF">HFN_1421</name>
</gene>
<name>T1DXD5_9HELI</name>
<dbReference type="GO" id="GO:0044718">
    <property type="term" value="P:siderophore transmembrane transport"/>
    <property type="evidence" value="ECO:0007669"/>
    <property type="project" value="TreeGrafter"/>
</dbReference>
<comment type="similarity">
    <text evidence="8">Belongs to the TonB-dependent receptor family.</text>
</comment>
<evidence type="ECO:0000256" key="6">
    <source>
        <dbReference type="ARBA" id="ARBA00023136"/>
    </source>
</evidence>
<evidence type="ECO:0000256" key="2">
    <source>
        <dbReference type="ARBA" id="ARBA00022448"/>
    </source>
</evidence>
<evidence type="ECO:0000256" key="5">
    <source>
        <dbReference type="ARBA" id="ARBA00022729"/>
    </source>
</evidence>
<dbReference type="EMBL" id="BASD01000036">
    <property type="protein sequence ID" value="GAD20177.1"/>
    <property type="molecule type" value="Genomic_DNA"/>
</dbReference>
<evidence type="ECO:0000256" key="3">
    <source>
        <dbReference type="ARBA" id="ARBA00022452"/>
    </source>
</evidence>
<dbReference type="InterPro" id="IPR012910">
    <property type="entry name" value="Plug_dom"/>
</dbReference>
<dbReference type="Proteomes" id="UP000018143">
    <property type="component" value="Unassembled WGS sequence"/>
</dbReference>
<dbReference type="InterPro" id="IPR036942">
    <property type="entry name" value="Beta-barrel_TonB_sf"/>
</dbReference>
<accession>T1DXD5</accession>
<dbReference type="PANTHER" id="PTHR30069">
    <property type="entry name" value="TONB-DEPENDENT OUTER MEMBRANE RECEPTOR"/>
    <property type="match status" value="1"/>
</dbReference>
<keyword evidence="4 8" id="KW-0812">Transmembrane</keyword>
<keyword evidence="13" id="KW-1185">Reference proteome</keyword>
<feature type="chain" id="PRO_5004575074" evidence="10">
    <location>
        <begin position="23"/>
        <end position="369"/>
    </location>
</feature>
<comment type="caution">
    <text evidence="12">The sequence shown here is derived from an EMBL/GenBank/DDBJ whole genome shotgun (WGS) entry which is preliminary data.</text>
</comment>
<evidence type="ECO:0000256" key="1">
    <source>
        <dbReference type="ARBA" id="ARBA00004571"/>
    </source>
</evidence>
<evidence type="ECO:0000256" key="4">
    <source>
        <dbReference type="ARBA" id="ARBA00022692"/>
    </source>
</evidence>
<dbReference type="GO" id="GO:0009279">
    <property type="term" value="C:cell outer membrane"/>
    <property type="evidence" value="ECO:0007669"/>
    <property type="project" value="UniProtKB-SubCell"/>
</dbReference>
<evidence type="ECO:0000256" key="8">
    <source>
        <dbReference type="PROSITE-ProRule" id="PRU01360"/>
    </source>
</evidence>
<dbReference type="Gene3D" id="2.40.170.20">
    <property type="entry name" value="TonB-dependent receptor, beta-barrel domain"/>
    <property type="match status" value="1"/>
</dbReference>
<protein>
    <submittedName>
        <fullName evidence="12">Ferric receptor CfrA</fullName>
    </submittedName>
</protein>
<evidence type="ECO:0000256" key="10">
    <source>
        <dbReference type="SAM" id="SignalP"/>
    </source>
</evidence>
<keyword evidence="7 8" id="KW-0998">Cell outer membrane</keyword>
<dbReference type="AlphaFoldDB" id="T1DXD5"/>
<feature type="domain" description="TonB-dependent receptor plug" evidence="11">
    <location>
        <begin position="127"/>
        <end position="238"/>
    </location>
</feature>
<dbReference type="InterPro" id="IPR037066">
    <property type="entry name" value="Plug_dom_sf"/>
</dbReference>
<dbReference type="STRING" id="1325130.HFN_1421"/>
<feature type="region of interest" description="Disordered" evidence="9">
    <location>
        <begin position="31"/>
        <end position="112"/>
    </location>
</feature>
<dbReference type="PROSITE" id="PS52016">
    <property type="entry name" value="TONB_DEPENDENT_REC_3"/>
    <property type="match status" value="1"/>
</dbReference>
<keyword evidence="2 8" id="KW-0813">Transport</keyword>
<dbReference type="SUPFAM" id="SSF56935">
    <property type="entry name" value="Porins"/>
    <property type="match status" value="1"/>
</dbReference>
<feature type="signal peptide" evidence="10">
    <location>
        <begin position="1"/>
        <end position="22"/>
    </location>
</feature>
<keyword evidence="5 10" id="KW-0732">Signal</keyword>
<feature type="compositionally biased region" description="Polar residues" evidence="9">
    <location>
        <begin position="43"/>
        <end position="68"/>
    </location>
</feature>
<evidence type="ECO:0000259" key="11">
    <source>
        <dbReference type="Pfam" id="PF07715"/>
    </source>
</evidence>
<evidence type="ECO:0000313" key="12">
    <source>
        <dbReference type="EMBL" id="GAD20177.1"/>
    </source>
</evidence>
<keyword evidence="3 8" id="KW-1134">Transmembrane beta strand</keyword>
<reference evidence="12 13" key="1">
    <citation type="journal article" date="2013" name="Genome Announc.">
        <title>Draft Genome Sequence of Helicobacter fennelliae Strain MRY12-0050, Isolated from a Bacteremia Patient.</title>
        <authorList>
            <person name="Rimbara E."/>
            <person name="Matsui M."/>
            <person name="Mori S."/>
            <person name="Suzuki S."/>
            <person name="Suzuki M."/>
            <person name="Kim H."/>
            <person name="Sekizuka T."/>
            <person name="Kuroda M."/>
            <person name="Shibayama K."/>
        </authorList>
    </citation>
    <scope>NUCLEOTIDE SEQUENCE [LARGE SCALE GENOMIC DNA]</scope>
    <source>
        <strain evidence="12 13">MRY12-0050</strain>
    </source>
</reference>
<organism evidence="12 13">
    <name type="scientific">Helicobacter fennelliae MRY12-0050</name>
    <dbReference type="NCBI Taxonomy" id="1325130"/>
    <lineage>
        <taxon>Bacteria</taxon>
        <taxon>Pseudomonadati</taxon>
        <taxon>Campylobacterota</taxon>
        <taxon>Epsilonproteobacteria</taxon>
        <taxon>Campylobacterales</taxon>
        <taxon>Helicobacteraceae</taxon>
        <taxon>Helicobacter</taxon>
    </lineage>
</organism>
<dbReference type="Gene3D" id="2.170.130.10">
    <property type="entry name" value="TonB-dependent receptor, plug domain"/>
    <property type="match status" value="1"/>
</dbReference>
<evidence type="ECO:0000256" key="9">
    <source>
        <dbReference type="SAM" id="MobiDB-lite"/>
    </source>
</evidence>
<dbReference type="Pfam" id="PF07715">
    <property type="entry name" value="Plug"/>
    <property type="match status" value="1"/>
</dbReference>
<sequence>MIKKKSILTLIFSSLLLSNLNAEIQNNELQNKEISNRGGAEQSPKNEGSDNLTNQTAQDSNQDSGMQDSTKEDSSTSSQAQTQTPTSTQNQAPISSQTTSSQPTSQGIETRELGRQVVSASGYAQDIKDAPASISVISKEELETKPYRDLGEAVADIPGVDIQRGKTGGFTISMRGFESKYTLFLVDGKRQNPSDGFNLNGFDAVNTSFMPPISMIERIEVIRGPASTLYGSDAIGGVINVITKKNPDKLAGSISLDSIFQEDRITWGNSHSVNGYLAVPIIKNTLSLSVRGKVYSKESSFLQLPNGSAQGNTAGLYDIYNLGGRLNYTINNKNNLYLDGEYYLQKASGSSLYGQATTDTSSAKQLCAD</sequence>
<dbReference type="InterPro" id="IPR039426">
    <property type="entry name" value="TonB-dep_rcpt-like"/>
</dbReference>